<comment type="caution">
    <text evidence="3">The sequence shown here is derived from an EMBL/GenBank/DDBJ whole genome shotgun (WGS) entry which is preliminary data.</text>
</comment>
<evidence type="ECO:0000256" key="1">
    <source>
        <dbReference type="SAM" id="Coils"/>
    </source>
</evidence>
<feature type="region of interest" description="Disordered" evidence="2">
    <location>
        <begin position="67"/>
        <end position="387"/>
    </location>
</feature>
<feature type="compositionally biased region" description="Acidic residues" evidence="2">
    <location>
        <begin position="75"/>
        <end position="84"/>
    </location>
</feature>
<feature type="compositionally biased region" description="Polar residues" evidence="2">
    <location>
        <begin position="11"/>
        <end position="25"/>
    </location>
</feature>
<dbReference type="EMBL" id="JANBTW010000026">
    <property type="protein sequence ID" value="KAJ2677988.1"/>
    <property type="molecule type" value="Genomic_DNA"/>
</dbReference>
<sequence>MAQEAGKEPQSGVQGLQETADNKSTADILAELRQKVATYRRLEAEISKLQQEETTLENYVANLMASAEASKDSEESTFELSDEEEKPRKKAKLAKSANANPRPSSNVSSKSSRVAKRSSAQADSSSGSSNGVQSPKGEREPGSDAIEREQTPIIGSSQSDGGERDASDLSDLSSIASKSDNERSAPSSRTASIRKASVKDDDDEMSDGFDPQSSASDFDDDDDGADFVIDIVSNKSKRANGKSIAKSSPKATKTKARGRPAAATEKAVKAPIHSTKKTPSKAAGKPLSLGTQQGTRPVISAAPAKRNAQLGSLLSSPKSAKPAKPSLQSAGSSRSSLSSTSLSLSPSNAQKRKSMLSTKAGTSLKDILGSANSAPRAGLRRVPKKVA</sequence>
<name>A0A9W8G8D5_9FUNG</name>
<feature type="compositionally biased region" description="Low complexity" evidence="2">
    <location>
        <begin position="169"/>
        <end position="178"/>
    </location>
</feature>
<proteinExistence type="predicted"/>
<protein>
    <submittedName>
        <fullName evidence="3">Uncharacterized protein</fullName>
    </submittedName>
</protein>
<accession>A0A9W8G8D5</accession>
<feature type="compositionally biased region" description="Basic and acidic residues" evidence="2">
    <location>
        <begin position="136"/>
        <end position="150"/>
    </location>
</feature>
<evidence type="ECO:0000313" key="3">
    <source>
        <dbReference type="EMBL" id="KAJ2677988.1"/>
    </source>
</evidence>
<evidence type="ECO:0000256" key="2">
    <source>
        <dbReference type="SAM" id="MobiDB-lite"/>
    </source>
</evidence>
<feature type="compositionally biased region" description="Basic residues" evidence="2">
    <location>
        <begin position="378"/>
        <end position="387"/>
    </location>
</feature>
<feature type="region of interest" description="Disordered" evidence="2">
    <location>
        <begin position="1"/>
        <end position="26"/>
    </location>
</feature>
<organism evidence="3 4">
    <name type="scientific">Coemansia spiralis</name>
    <dbReference type="NCBI Taxonomy" id="417178"/>
    <lineage>
        <taxon>Eukaryota</taxon>
        <taxon>Fungi</taxon>
        <taxon>Fungi incertae sedis</taxon>
        <taxon>Zoopagomycota</taxon>
        <taxon>Kickxellomycotina</taxon>
        <taxon>Kickxellomycetes</taxon>
        <taxon>Kickxellales</taxon>
        <taxon>Kickxellaceae</taxon>
        <taxon>Coemansia</taxon>
    </lineage>
</organism>
<dbReference type="AlphaFoldDB" id="A0A9W8G8D5"/>
<dbReference type="OrthoDB" id="5600271at2759"/>
<evidence type="ECO:0000313" key="4">
    <source>
        <dbReference type="Proteomes" id="UP001151518"/>
    </source>
</evidence>
<dbReference type="Proteomes" id="UP001151518">
    <property type="component" value="Unassembled WGS sequence"/>
</dbReference>
<gene>
    <name evidence="3" type="ORF">GGI25_002778</name>
</gene>
<keyword evidence="1" id="KW-0175">Coiled coil</keyword>
<feature type="coiled-coil region" evidence="1">
    <location>
        <begin position="32"/>
        <end position="62"/>
    </location>
</feature>
<reference evidence="3" key="1">
    <citation type="submission" date="2022-07" db="EMBL/GenBank/DDBJ databases">
        <title>Phylogenomic reconstructions and comparative analyses of Kickxellomycotina fungi.</title>
        <authorList>
            <person name="Reynolds N.K."/>
            <person name="Stajich J.E."/>
            <person name="Barry K."/>
            <person name="Grigoriev I.V."/>
            <person name="Crous P."/>
            <person name="Smith M.E."/>
        </authorList>
    </citation>
    <scope>NUCLEOTIDE SEQUENCE</scope>
    <source>
        <strain evidence="3">NRRL 3115</strain>
    </source>
</reference>
<feature type="compositionally biased region" description="Low complexity" evidence="2">
    <location>
        <begin position="242"/>
        <end position="251"/>
    </location>
</feature>
<feature type="compositionally biased region" description="Low complexity" evidence="2">
    <location>
        <begin position="94"/>
        <end position="134"/>
    </location>
</feature>
<feature type="compositionally biased region" description="Low complexity" evidence="2">
    <location>
        <begin position="312"/>
        <end position="347"/>
    </location>
</feature>